<reference evidence="8 9" key="1">
    <citation type="submission" date="2021-09" db="EMBL/GenBank/DDBJ databases">
        <title>Isoptericola luteus sp. nov., a novel bacterium isolated from Harbin, the capital city of Heilongjiang province.</title>
        <authorList>
            <person name="Li J."/>
        </authorList>
    </citation>
    <scope>NUCLEOTIDE SEQUENCE [LARGE SCALE GENOMIC DNA]</scope>
    <source>
        <strain evidence="8 9">NEAU-Y5</strain>
    </source>
</reference>
<dbReference type="InterPro" id="IPR006226">
    <property type="entry name" value="Mtu_PIN"/>
</dbReference>
<keyword evidence="4 6" id="KW-0378">Hydrolase</keyword>
<dbReference type="EMBL" id="JAIXCQ010000001">
    <property type="protein sequence ID" value="MCA5892270.1"/>
    <property type="molecule type" value="Genomic_DNA"/>
</dbReference>
<organism evidence="8 9">
    <name type="scientific">Isoptericola luteus</name>
    <dbReference type="NCBI Taxonomy" id="2879484"/>
    <lineage>
        <taxon>Bacteria</taxon>
        <taxon>Bacillati</taxon>
        <taxon>Actinomycetota</taxon>
        <taxon>Actinomycetes</taxon>
        <taxon>Micrococcales</taxon>
        <taxon>Promicromonosporaceae</taxon>
        <taxon>Isoptericola</taxon>
    </lineage>
</organism>
<feature type="binding site" evidence="6">
    <location>
        <position position="9"/>
    </location>
    <ligand>
        <name>Mg(2+)</name>
        <dbReference type="ChEBI" id="CHEBI:18420"/>
    </ligand>
</feature>
<dbReference type="InterPro" id="IPR002716">
    <property type="entry name" value="PIN_dom"/>
</dbReference>
<comment type="function">
    <text evidence="6">Toxic component of a toxin-antitoxin (TA) system. An RNase.</text>
</comment>
<dbReference type="Pfam" id="PF01850">
    <property type="entry name" value="PIN"/>
    <property type="match status" value="1"/>
</dbReference>
<dbReference type="NCBIfam" id="TIGR00028">
    <property type="entry name" value="Mtu_PIN_fam"/>
    <property type="match status" value="1"/>
</dbReference>
<accession>A0ABS7ZB48</accession>
<comment type="caution">
    <text evidence="8">The sequence shown here is derived from an EMBL/GenBank/DDBJ whole genome shotgun (WGS) entry which is preliminary data.</text>
</comment>
<keyword evidence="9" id="KW-1185">Reference proteome</keyword>
<comment type="cofactor">
    <cofactor evidence="6">
        <name>Mg(2+)</name>
        <dbReference type="ChEBI" id="CHEBI:18420"/>
    </cofactor>
</comment>
<feature type="domain" description="PIN" evidence="7">
    <location>
        <begin position="9"/>
        <end position="132"/>
    </location>
</feature>
<name>A0ABS7ZB48_9MICO</name>
<sequence>MSEPVQIADANVLVALTLEDHADHAAARRWIAHAARFATTPMTETALVRLLLNPAITVDSDGKPLTIAVALDALRAIKSLPNAEFVADATSVSDARAVTGHITAHRQVTDTHLLNLAISQGGVLATFDAKIHHSLRPRDRKHVHVIRAGG</sequence>
<protein>
    <recommendedName>
        <fullName evidence="6">Ribonuclease VapC</fullName>
        <shortName evidence="6">RNase VapC</shortName>
        <ecNumber evidence="6">3.1.-.-</ecNumber>
    </recommendedName>
    <alternativeName>
        <fullName evidence="6">Toxin VapC</fullName>
    </alternativeName>
</protein>
<dbReference type="EC" id="3.1.-.-" evidence="6"/>
<evidence type="ECO:0000256" key="3">
    <source>
        <dbReference type="ARBA" id="ARBA00022723"/>
    </source>
</evidence>
<keyword evidence="3 6" id="KW-0479">Metal-binding</keyword>
<evidence type="ECO:0000313" key="8">
    <source>
        <dbReference type="EMBL" id="MCA5892270.1"/>
    </source>
</evidence>
<dbReference type="SUPFAM" id="SSF88723">
    <property type="entry name" value="PIN domain-like"/>
    <property type="match status" value="1"/>
</dbReference>
<evidence type="ECO:0000313" key="9">
    <source>
        <dbReference type="Proteomes" id="UP001319870"/>
    </source>
</evidence>
<dbReference type="InterPro" id="IPR022907">
    <property type="entry name" value="VapC_family"/>
</dbReference>
<keyword evidence="1 6" id="KW-1277">Toxin-antitoxin system</keyword>
<comment type="similarity">
    <text evidence="6">Belongs to the PINc/VapC protein family.</text>
</comment>
<evidence type="ECO:0000259" key="7">
    <source>
        <dbReference type="Pfam" id="PF01850"/>
    </source>
</evidence>
<proteinExistence type="inferred from homology"/>
<evidence type="ECO:0000256" key="5">
    <source>
        <dbReference type="ARBA" id="ARBA00022842"/>
    </source>
</evidence>
<evidence type="ECO:0000256" key="2">
    <source>
        <dbReference type="ARBA" id="ARBA00022722"/>
    </source>
</evidence>
<dbReference type="InterPro" id="IPR029060">
    <property type="entry name" value="PIN-like_dom_sf"/>
</dbReference>
<dbReference type="Proteomes" id="UP001319870">
    <property type="component" value="Unassembled WGS sequence"/>
</dbReference>
<keyword evidence="5 6" id="KW-0460">Magnesium</keyword>
<gene>
    <name evidence="6" type="primary">vapC</name>
    <name evidence="8" type="ORF">LEP48_02755</name>
</gene>
<keyword evidence="2 6" id="KW-0540">Nuclease</keyword>
<feature type="binding site" evidence="6">
    <location>
        <position position="110"/>
    </location>
    <ligand>
        <name>Mg(2+)</name>
        <dbReference type="ChEBI" id="CHEBI:18420"/>
    </ligand>
</feature>
<dbReference type="RefSeq" id="WP_225564016.1">
    <property type="nucleotide sequence ID" value="NZ_JAIXCQ010000001.1"/>
</dbReference>
<dbReference type="HAMAP" id="MF_00265">
    <property type="entry name" value="VapC_Nob1"/>
    <property type="match status" value="1"/>
</dbReference>
<keyword evidence="6" id="KW-0800">Toxin</keyword>
<evidence type="ECO:0000256" key="1">
    <source>
        <dbReference type="ARBA" id="ARBA00022649"/>
    </source>
</evidence>
<evidence type="ECO:0000256" key="4">
    <source>
        <dbReference type="ARBA" id="ARBA00022801"/>
    </source>
</evidence>
<dbReference type="Gene3D" id="3.40.50.1010">
    <property type="entry name" value="5'-nuclease"/>
    <property type="match status" value="1"/>
</dbReference>
<evidence type="ECO:0000256" key="6">
    <source>
        <dbReference type="HAMAP-Rule" id="MF_00265"/>
    </source>
</evidence>